<dbReference type="Proteomes" id="UP000000268">
    <property type="component" value="Chromosome"/>
</dbReference>
<dbReference type="InterPro" id="IPR036390">
    <property type="entry name" value="WH_DNA-bd_sf"/>
</dbReference>
<reference evidence="2 3" key="1">
    <citation type="journal article" date="2008" name="Proc. Natl. Acad. Sci. U.S.A.">
        <title>Niche adaptation and genome expansion in the chlorophyll d-producing cyanobacterium Acaryochloris marina.</title>
        <authorList>
            <person name="Swingley W.D."/>
            <person name="Chen M."/>
            <person name="Cheung P.C."/>
            <person name="Conrad A.L."/>
            <person name="Dejesa L.C."/>
            <person name="Hao J."/>
            <person name="Honchak B.M."/>
            <person name="Karbach L.E."/>
            <person name="Kurdoglu A."/>
            <person name="Lahiri S."/>
            <person name="Mastrian S.D."/>
            <person name="Miyashita H."/>
            <person name="Page L."/>
            <person name="Ramakrishna P."/>
            <person name="Satoh S."/>
            <person name="Sattley W.M."/>
            <person name="Shimada Y."/>
            <person name="Taylor H.L."/>
            <person name="Tomo T."/>
            <person name="Tsuchiya T."/>
            <person name="Wang Z.T."/>
            <person name="Raymond J."/>
            <person name="Mimuro M."/>
            <person name="Blankenship R.E."/>
            <person name="Touchman J.W."/>
        </authorList>
    </citation>
    <scope>NUCLEOTIDE SEQUENCE [LARGE SCALE GENOMIC DNA]</scope>
    <source>
        <strain evidence="3">MBIC 11017</strain>
    </source>
</reference>
<evidence type="ECO:0000259" key="1">
    <source>
        <dbReference type="PROSITE" id="PS50186"/>
    </source>
</evidence>
<dbReference type="Gene3D" id="1.10.10.10">
    <property type="entry name" value="Winged helix-like DNA-binding domain superfamily/Winged helix DNA-binding domain"/>
    <property type="match status" value="1"/>
</dbReference>
<dbReference type="OrthoDB" id="425349at2"/>
<dbReference type="PANTHER" id="PTHR22829:SF16">
    <property type="entry name" value="PH DOMAIN-CONTAINING PROTEIN"/>
    <property type="match status" value="1"/>
</dbReference>
<dbReference type="GO" id="GO:0023051">
    <property type="term" value="P:regulation of signaling"/>
    <property type="evidence" value="ECO:0007669"/>
    <property type="project" value="TreeGrafter"/>
</dbReference>
<dbReference type="AlphaFoldDB" id="B0CFT8"/>
<dbReference type="PROSITE" id="PS50186">
    <property type="entry name" value="DEP"/>
    <property type="match status" value="1"/>
</dbReference>
<evidence type="ECO:0000313" key="3">
    <source>
        <dbReference type="Proteomes" id="UP000000268"/>
    </source>
</evidence>
<accession>B0CFT8</accession>
<dbReference type="GO" id="GO:0035556">
    <property type="term" value="P:intracellular signal transduction"/>
    <property type="evidence" value="ECO:0007669"/>
    <property type="project" value="InterPro"/>
</dbReference>
<name>B0CFT8_ACAM1</name>
<dbReference type="HOGENOM" id="CLU_1320248_0_0_3"/>
<dbReference type="PANTHER" id="PTHR22829">
    <property type="entry name" value="DEP DOMAIN PROTEIN"/>
    <property type="match status" value="1"/>
</dbReference>
<dbReference type="SUPFAM" id="SSF46785">
    <property type="entry name" value="Winged helix' DNA-binding domain"/>
    <property type="match status" value="1"/>
</dbReference>
<dbReference type="CDD" id="cd04371">
    <property type="entry name" value="DEP"/>
    <property type="match status" value="1"/>
</dbReference>
<dbReference type="EMBL" id="CP000828">
    <property type="protein sequence ID" value="ABW28242.1"/>
    <property type="molecule type" value="Genomic_DNA"/>
</dbReference>
<dbReference type="InterPro" id="IPR051832">
    <property type="entry name" value="mTOR-Rac_regulators"/>
</dbReference>
<dbReference type="KEGG" id="amr:AM1_3246"/>
<proteinExistence type="predicted"/>
<dbReference type="InterPro" id="IPR036388">
    <property type="entry name" value="WH-like_DNA-bd_sf"/>
</dbReference>
<feature type="domain" description="DEP" evidence="1">
    <location>
        <begin position="109"/>
        <end position="182"/>
    </location>
</feature>
<gene>
    <name evidence="2" type="ordered locus">AM1_3246</name>
</gene>
<evidence type="ECO:0000313" key="2">
    <source>
        <dbReference type="EMBL" id="ABW28242.1"/>
    </source>
</evidence>
<dbReference type="RefSeq" id="WP_010479074.1">
    <property type="nucleotide sequence ID" value="NC_009925.1"/>
</dbReference>
<dbReference type="STRING" id="329726.AM1_3246"/>
<dbReference type="SMART" id="SM00049">
    <property type="entry name" value="DEP"/>
    <property type="match status" value="1"/>
</dbReference>
<dbReference type="eggNOG" id="COG5422">
    <property type="taxonomic scope" value="Bacteria"/>
</dbReference>
<keyword evidence="3" id="KW-1185">Reference proteome</keyword>
<organism evidence="2 3">
    <name type="scientific">Acaryochloris marina (strain MBIC 11017)</name>
    <dbReference type="NCBI Taxonomy" id="329726"/>
    <lineage>
        <taxon>Bacteria</taxon>
        <taxon>Bacillati</taxon>
        <taxon>Cyanobacteriota</taxon>
        <taxon>Cyanophyceae</taxon>
        <taxon>Acaryochloridales</taxon>
        <taxon>Acaryochloridaceae</taxon>
        <taxon>Acaryochloris</taxon>
    </lineage>
</organism>
<dbReference type="Pfam" id="PF00610">
    <property type="entry name" value="DEP"/>
    <property type="match status" value="1"/>
</dbReference>
<protein>
    <submittedName>
        <fullName evidence="2">Mechanosensitive ion channel</fullName>
    </submittedName>
</protein>
<dbReference type="InterPro" id="IPR000591">
    <property type="entry name" value="DEP_dom"/>
</dbReference>
<sequence length="185" mass="21818">MLILESSEIEHCSLYHNIDGNQKKLAGASYQDRLYVRQSNFSKNQRQEALEYCRTAFLESKGNSSVLLVEDETEFTAWVEDKQASLAPEKTIDRITLINLEKLVAKMRTVGGIKIKNRVYRLKEYPYCFIGSEAVRWLMHNVKLSREEAIGLGQRLMDDKWIHHVSDSHQFKDEELFYRFYWDED</sequence>